<dbReference type="AlphaFoldDB" id="A0A0R3JSL3"/>
<name>A0A0R3JSL3_CALMK</name>
<evidence type="ECO:0000259" key="1">
    <source>
        <dbReference type="Pfam" id="PF25509"/>
    </source>
</evidence>
<dbReference type="OrthoDB" id="5581965at2"/>
<evidence type="ECO:0000313" key="2">
    <source>
        <dbReference type="EMBL" id="KRQ86459.1"/>
    </source>
</evidence>
<dbReference type="Proteomes" id="UP000052015">
    <property type="component" value="Unassembled WGS sequence"/>
</dbReference>
<organism evidence="2 3">
    <name type="scientific">Caloramator mitchellensis</name>
    <dbReference type="NCBI Taxonomy" id="908809"/>
    <lineage>
        <taxon>Bacteria</taxon>
        <taxon>Bacillati</taxon>
        <taxon>Bacillota</taxon>
        <taxon>Clostridia</taxon>
        <taxon>Eubacteriales</taxon>
        <taxon>Clostridiaceae</taxon>
        <taxon>Caloramator</taxon>
    </lineage>
</organism>
<dbReference type="RefSeq" id="WP_057978998.1">
    <property type="nucleotide sequence ID" value="NZ_LKHP01000009.1"/>
</dbReference>
<dbReference type="EMBL" id="LKHP01000009">
    <property type="protein sequence ID" value="KRQ86459.1"/>
    <property type="molecule type" value="Genomic_DNA"/>
</dbReference>
<protein>
    <recommendedName>
        <fullName evidence="1">DUF7916 domain-containing protein</fullName>
    </recommendedName>
</protein>
<accession>A0A0R3JSL3</accession>
<gene>
    <name evidence="2" type="ORF">ABG79_01661</name>
</gene>
<dbReference type="PATRIC" id="fig|908809.3.peg.1666"/>
<dbReference type="SUPFAM" id="SSF51395">
    <property type="entry name" value="FMN-linked oxidoreductases"/>
    <property type="match status" value="1"/>
</dbReference>
<sequence length="301" mass="32637">MKRFLDCFASDFSRMSKNEFIQSIKMSEGRVVVSEVIGTLQPVLVNISNAELASAFGADIILLNMFDVDNPLINGITVEDKSDYIKKLKRLTGRVVGINLEPVDFTRANVNISRGRVATAENAIKAKNLGADFIVLTGNPNNYVTNREIINAIIEIKDAVENDLAVFAGKMHSSGIIDESGKSLITIEDISSFIDAGADCILIPAPGTVPGITLDYAKELVDFIHSKGALVMTVIGTSQEGADEETIREIALMCKMAGADMHHIGDAGFAGIAIPENILKYSIAIRGKRHTYFRMAASIER</sequence>
<dbReference type="Pfam" id="PF25509">
    <property type="entry name" value="DUF7916"/>
    <property type="match status" value="1"/>
</dbReference>
<feature type="domain" description="DUF7916" evidence="1">
    <location>
        <begin position="5"/>
        <end position="301"/>
    </location>
</feature>
<keyword evidence="3" id="KW-1185">Reference proteome</keyword>
<comment type="caution">
    <text evidence="2">The sequence shown here is derived from an EMBL/GenBank/DDBJ whole genome shotgun (WGS) entry which is preliminary data.</text>
</comment>
<dbReference type="STRING" id="908809.ABG79_01661"/>
<proteinExistence type="predicted"/>
<dbReference type="InterPro" id="IPR057238">
    <property type="entry name" value="DUF7916"/>
</dbReference>
<evidence type="ECO:0000313" key="3">
    <source>
        <dbReference type="Proteomes" id="UP000052015"/>
    </source>
</evidence>
<reference evidence="2 3" key="1">
    <citation type="submission" date="2015-09" db="EMBL/GenBank/DDBJ databases">
        <title>Draft genome sequence of a Caloramator mitchellensis, a moderate thermophile from the Great Artesian Basin of Australia.</title>
        <authorList>
            <person name="Patel B.K."/>
        </authorList>
    </citation>
    <scope>NUCLEOTIDE SEQUENCE [LARGE SCALE GENOMIC DNA]</scope>
    <source>
        <strain evidence="2 3">VF08</strain>
    </source>
</reference>